<keyword evidence="3" id="KW-0813">Transport</keyword>
<keyword evidence="4" id="KW-0109">Calcium transport</keyword>
<dbReference type="AlphaFoldDB" id="A0A9W6XFV3"/>
<protein>
    <submittedName>
        <fullName evidence="15">Unnamed protein product</fullName>
    </submittedName>
</protein>
<evidence type="ECO:0000256" key="11">
    <source>
        <dbReference type="ARBA" id="ARBA00023128"/>
    </source>
</evidence>
<evidence type="ECO:0000256" key="9">
    <source>
        <dbReference type="ARBA" id="ARBA00022946"/>
    </source>
</evidence>
<evidence type="ECO:0000313" key="16">
    <source>
        <dbReference type="Proteomes" id="UP001165083"/>
    </source>
</evidence>
<evidence type="ECO:0000256" key="7">
    <source>
        <dbReference type="ARBA" id="ARBA00022792"/>
    </source>
</evidence>
<evidence type="ECO:0000256" key="3">
    <source>
        <dbReference type="ARBA" id="ARBA00022448"/>
    </source>
</evidence>
<comment type="subcellular location">
    <subcellularLocation>
        <location evidence="1">Mitochondrion inner membrane</location>
    </subcellularLocation>
    <subcellularLocation>
        <location evidence="2">Mitochondrion intermembrane space</location>
    </subcellularLocation>
</comment>
<evidence type="ECO:0000256" key="5">
    <source>
        <dbReference type="ARBA" id="ARBA00022723"/>
    </source>
</evidence>
<evidence type="ECO:0000256" key="8">
    <source>
        <dbReference type="ARBA" id="ARBA00022837"/>
    </source>
</evidence>
<keyword evidence="6" id="KW-0677">Repeat</keyword>
<proteinExistence type="inferred from homology"/>
<keyword evidence="5" id="KW-0479">Metal-binding</keyword>
<evidence type="ECO:0000259" key="14">
    <source>
        <dbReference type="PROSITE" id="PS50222"/>
    </source>
</evidence>
<dbReference type="GO" id="GO:0051560">
    <property type="term" value="P:mitochondrial calcium ion homeostasis"/>
    <property type="evidence" value="ECO:0007669"/>
    <property type="project" value="TreeGrafter"/>
</dbReference>
<evidence type="ECO:0000256" key="13">
    <source>
        <dbReference type="ARBA" id="ARBA00038333"/>
    </source>
</evidence>
<dbReference type="GO" id="GO:0036444">
    <property type="term" value="P:calcium import into the mitochondrion"/>
    <property type="evidence" value="ECO:0007669"/>
    <property type="project" value="TreeGrafter"/>
</dbReference>
<dbReference type="PANTHER" id="PTHR12294:SF1">
    <property type="entry name" value="CALCIUM UPTAKE PROTEIN 1, MITOCHONDRIAL"/>
    <property type="match status" value="1"/>
</dbReference>
<dbReference type="Proteomes" id="UP001165083">
    <property type="component" value="Unassembled WGS sequence"/>
</dbReference>
<dbReference type="PROSITE" id="PS50222">
    <property type="entry name" value="EF_HAND_2"/>
    <property type="match status" value="1"/>
</dbReference>
<feature type="domain" description="EF-hand" evidence="14">
    <location>
        <begin position="64"/>
        <end position="99"/>
    </location>
</feature>
<comment type="similarity">
    <text evidence="13">Belongs to the MICU1 family. MICU1 subfamily.</text>
</comment>
<evidence type="ECO:0000256" key="12">
    <source>
        <dbReference type="ARBA" id="ARBA00023136"/>
    </source>
</evidence>
<dbReference type="PANTHER" id="PTHR12294">
    <property type="entry name" value="EF HAND DOMAIN FAMILY A1,A2-RELATED"/>
    <property type="match status" value="1"/>
</dbReference>
<dbReference type="InterPro" id="IPR039800">
    <property type="entry name" value="MICU1/2/3"/>
</dbReference>
<dbReference type="GO" id="GO:0005758">
    <property type="term" value="C:mitochondrial intermembrane space"/>
    <property type="evidence" value="ECO:0007669"/>
    <property type="project" value="UniProtKB-SubCell"/>
</dbReference>
<dbReference type="InterPro" id="IPR018247">
    <property type="entry name" value="EF_Hand_1_Ca_BS"/>
</dbReference>
<evidence type="ECO:0000256" key="6">
    <source>
        <dbReference type="ARBA" id="ARBA00022737"/>
    </source>
</evidence>
<organism evidence="15 16">
    <name type="scientific">Phytophthora lilii</name>
    <dbReference type="NCBI Taxonomy" id="2077276"/>
    <lineage>
        <taxon>Eukaryota</taxon>
        <taxon>Sar</taxon>
        <taxon>Stramenopiles</taxon>
        <taxon>Oomycota</taxon>
        <taxon>Peronosporomycetes</taxon>
        <taxon>Peronosporales</taxon>
        <taxon>Peronosporaceae</taxon>
        <taxon>Phytophthora</taxon>
    </lineage>
</organism>
<comment type="caution">
    <text evidence="15">The sequence shown here is derived from an EMBL/GenBank/DDBJ whole genome shotgun (WGS) entry which is preliminary data.</text>
</comment>
<keyword evidence="11" id="KW-0496">Mitochondrion</keyword>
<accession>A0A9W6XFV3</accession>
<dbReference type="GO" id="GO:0005509">
    <property type="term" value="F:calcium ion binding"/>
    <property type="evidence" value="ECO:0007669"/>
    <property type="project" value="InterPro"/>
</dbReference>
<dbReference type="SUPFAM" id="SSF47473">
    <property type="entry name" value="EF-hand"/>
    <property type="match status" value="1"/>
</dbReference>
<name>A0A9W6XFV3_9STRA</name>
<keyword evidence="9" id="KW-0809">Transit peptide</keyword>
<evidence type="ECO:0000256" key="4">
    <source>
        <dbReference type="ARBA" id="ARBA00022568"/>
    </source>
</evidence>
<dbReference type="GO" id="GO:1990246">
    <property type="term" value="C:uniplex complex"/>
    <property type="evidence" value="ECO:0007669"/>
    <property type="project" value="TreeGrafter"/>
</dbReference>
<dbReference type="OrthoDB" id="186625at2759"/>
<dbReference type="Gene3D" id="1.10.238.10">
    <property type="entry name" value="EF-hand"/>
    <property type="match status" value="1"/>
</dbReference>
<keyword evidence="10" id="KW-0406">Ion transport</keyword>
<evidence type="ECO:0000313" key="15">
    <source>
        <dbReference type="EMBL" id="GMF37730.1"/>
    </source>
</evidence>
<keyword evidence="8" id="KW-0106">Calcium</keyword>
<evidence type="ECO:0000256" key="2">
    <source>
        <dbReference type="ARBA" id="ARBA00004569"/>
    </source>
</evidence>
<dbReference type="PROSITE" id="PS00018">
    <property type="entry name" value="EF_HAND_1"/>
    <property type="match status" value="1"/>
</dbReference>
<gene>
    <name evidence="15" type="ORF">Plil01_001585500</name>
</gene>
<keyword evidence="16" id="KW-1185">Reference proteome</keyword>
<dbReference type="SMART" id="SM00054">
    <property type="entry name" value="EFh"/>
    <property type="match status" value="1"/>
</dbReference>
<keyword evidence="7" id="KW-0999">Mitochondrion inner membrane</keyword>
<evidence type="ECO:0000256" key="10">
    <source>
        <dbReference type="ARBA" id="ARBA00023065"/>
    </source>
</evidence>
<evidence type="ECO:0000256" key="1">
    <source>
        <dbReference type="ARBA" id="ARBA00004273"/>
    </source>
</evidence>
<sequence length="223" mass="24751">MRLTWGCDSDPTSCTRATSWETPKGSSRTRNATCSFTCCRVSPGPRRRRSSDSGLLTTALSVAVPKEYFDVAFCMFDLDGDGSVDKAEFCAVVENVLRAITSPEDGEEMAVSAEETLPRLTKFLFGRFGKTITAKDLAAALDTLRKQILRAEFDLYATVNPLTKQQTMSVHDFALTLISCFDPEKLPPYLDRVQTLNASDVRRAKSRMGFIELIFCDLPTVFS</sequence>
<dbReference type="InterPro" id="IPR002048">
    <property type="entry name" value="EF_hand_dom"/>
</dbReference>
<dbReference type="Pfam" id="PF00036">
    <property type="entry name" value="EF-hand_1"/>
    <property type="match status" value="1"/>
</dbReference>
<reference evidence="15" key="1">
    <citation type="submission" date="2023-04" db="EMBL/GenBank/DDBJ databases">
        <title>Phytophthora lilii NBRC 32176.</title>
        <authorList>
            <person name="Ichikawa N."/>
            <person name="Sato H."/>
            <person name="Tonouchi N."/>
        </authorList>
    </citation>
    <scope>NUCLEOTIDE SEQUENCE</scope>
    <source>
        <strain evidence="15">NBRC 32176</strain>
    </source>
</reference>
<keyword evidence="12" id="KW-0472">Membrane</keyword>
<dbReference type="InterPro" id="IPR011992">
    <property type="entry name" value="EF-hand-dom_pair"/>
</dbReference>
<dbReference type="EMBL" id="BSXW01001571">
    <property type="protein sequence ID" value="GMF37730.1"/>
    <property type="molecule type" value="Genomic_DNA"/>
</dbReference>